<gene>
    <name evidence="1" type="ORF">AVEN_77113_1</name>
</gene>
<keyword evidence="2" id="KW-1185">Reference proteome</keyword>
<proteinExistence type="predicted"/>
<dbReference type="Proteomes" id="UP000499080">
    <property type="component" value="Unassembled WGS sequence"/>
</dbReference>
<dbReference type="EMBL" id="BGPR01014165">
    <property type="protein sequence ID" value="GBN64013.1"/>
    <property type="molecule type" value="Genomic_DNA"/>
</dbReference>
<reference evidence="1 2" key="1">
    <citation type="journal article" date="2019" name="Sci. Rep.">
        <title>Orb-weaving spider Araneus ventricosus genome elucidates the spidroin gene catalogue.</title>
        <authorList>
            <person name="Kono N."/>
            <person name="Nakamura H."/>
            <person name="Ohtoshi R."/>
            <person name="Moran D.A.P."/>
            <person name="Shinohara A."/>
            <person name="Yoshida Y."/>
            <person name="Fujiwara M."/>
            <person name="Mori M."/>
            <person name="Tomita M."/>
            <person name="Arakawa K."/>
        </authorList>
    </citation>
    <scope>NUCLEOTIDE SEQUENCE [LARGE SCALE GENOMIC DNA]</scope>
</reference>
<protein>
    <submittedName>
        <fullName evidence="1">Uncharacterized protein</fullName>
    </submittedName>
</protein>
<sequence>MKSNKGRQLPSLGISSLGIRLIVSRDLYAQGYFRERCSPLTQSPEVDHFCLIPLSRSAKRLGYRPIDIPGTEMYYHRKGRHARPARGGIFLSI</sequence>
<evidence type="ECO:0000313" key="2">
    <source>
        <dbReference type="Proteomes" id="UP000499080"/>
    </source>
</evidence>
<evidence type="ECO:0000313" key="1">
    <source>
        <dbReference type="EMBL" id="GBN64013.1"/>
    </source>
</evidence>
<comment type="caution">
    <text evidence="1">The sequence shown here is derived from an EMBL/GenBank/DDBJ whole genome shotgun (WGS) entry which is preliminary data.</text>
</comment>
<dbReference type="AlphaFoldDB" id="A0A4Y2QL43"/>
<accession>A0A4Y2QL43</accession>
<organism evidence="1 2">
    <name type="scientific">Araneus ventricosus</name>
    <name type="common">Orbweaver spider</name>
    <name type="synonym">Epeira ventricosa</name>
    <dbReference type="NCBI Taxonomy" id="182803"/>
    <lineage>
        <taxon>Eukaryota</taxon>
        <taxon>Metazoa</taxon>
        <taxon>Ecdysozoa</taxon>
        <taxon>Arthropoda</taxon>
        <taxon>Chelicerata</taxon>
        <taxon>Arachnida</taxon>
        <taxon>Araneae</taxon>
        <taxon>Araneomorphae</taxon>
        <taxon>Entelegynae</taxon>
        <taxon>Araneoidea</taxon>
        <taxon>Araneidae</taxon>
        <taxon>Araneus</taxon>
    </lineage>
</organism>
<name>A0A4Y2QL43_ARAVE</name>